<reference evidence="2" key="1">
    <citation type="submission" date="2022-01" db="EMBL/GenBank/DDBJ databases">
        <authorList>
            <person name="King R."/>
        </authorList>
    </citation>
    <scope>NUCLEOTIDE SEQUENCE</scope>
</reference>
<dbReference type="InterPro" id="IPR005137">
    <property type="entry name" value="BtpA"/>
</dbReference>
<dbReference type="SUPFAM" id="SSF51366">
    <property type="entry name" value="Ribulose-phoshate binding barrel"/>
    <property type="match status" value="1"/>
</dbReference>
<evidence type="ECO:0000313" key="3">
    <source>
        <dbReference type="Proteomes" id="UP001152799"/>
    </source>
</evidence>
<name>A0A9N9MQE5_9CUCU</name>
<dbReference type="PANTHER" id="PTHR21381">
    <property type="entry name" value="ZGC:162297"/>
    <property type="match status" value="1"/>
</dbReference>
<organism evidence="2 3">
    <name type="scientific">Ceutorhynchus assimilis</name>
    <name type="common">cabbage seed weevil</name>
    <dbReference type="NCBI Taxonomy" id="467358"/>
    <lineage>
        <taxon>Eukaryota</taxon>
        <taxon>Metazoa</taxon>
        <taxon>Ecdysozoa</taxon>
        <taxon>Arthropoda</taxon>
        <taxon>Hexapoda</taxon>
        <taxon>Insecta</taxon>
        <taxon>Pterygota</taxon>
        <taxon>Neoptera</taxon>
        <taxon>Endopterygota</taxon>
        <taxon>Coleoptera</taxon>
        <taxon>Polyphaga</taxon>
        <taxon>Cucujiformia</taxon>
        <taxon>Curculionidae</taxon>
        <taxon>Ceutorhynchinae</taxon>
        <taxon>Ceutorhynchus</taxon>
    </lineage>
</organism>
<dbReference type="EMBL" id="OU892280">
    <property type="protein sequence ID" value="CAG9767503.1"/>
    <property type="molecule type" value="Genomic_DNA"/>
</dbReference>
<evidence type="ECO:0000256" key="1">
    <source>
        <dbReference type="ARBA" id="ARBA00006007"/>
    </source>
</evidence>
<dbReference type="InterPro" id="IPR011060">
    <property type="entry name" value="RibuloseP-bd_barrel"/>
</dbReference>
<evidence type="ECO:0000313" key="2">
    <source>
        <dbReference type="EMBL" id="CAG9767503.1"/>
    </source>
</evidence>
<dbReference type="AlphaFoldDB" id="A0A9N9MQE5"/>
<dbReference type="PIRSF" id="PIRSF005956">
    <property type="entry name" value="BtpA"/>
    <property type="match status" value="1"/>
</dbReference>
<dbReference type="PANTHER" id="PTHR21381:SF3">
    <property type="entry name" value="SGC REGION PROTEIN SGCQ-RELATED"/>
    <property type="match status" value="1"/>
</dbReference>
<dbReference type="OrthoDB" id="10045006at2759"/>
<dbReference type="Proteomes" id="UP001152799">
    <property type="component" value="Chromosome 4"/>
</dbReference>
<proteinExistence type="inferred from homology"/>
<sequence>MLNFRKLFTKKCSIIGMVHVKPLPGTPLFGGNIEQIVTEALRETEIYLKNDLDALLIENMHDVPYIQSQKFGPEITATMTRICTEIQKITQKSVPCGIQVLSCGNKEALAIAKACALDFIRAEGFVFSHIGDEGFTDANAGELLRYRKYIDANDVLIFADIKKKHSSHAITSDVSLSETAKAAEYFLADGLVLTGTSTGVPAHLHELNQLKETTNLPIFIGSGVTKENLEDYIKADALIVGSHFKKGGLWSNEVDENRVREFMDKIRYLGLKTMVN</sequence>
<protein>
    <recommendedName>
        <fullName evidence="4">BtpA family membrane complex biogenesis protein</fullName>
    </recommendedName>
</protein>
<dbReference type="NCBIfam" id="TIGR00259">
    <property type="entry name" value="thylakoid_BtpA"/>
    <property type="match status" value="1"/>
</dbReference>
<comment type="similarity">
    <text evidence="1">Belongs to the BtpA family.</text>
</comment>
<keyword evidence="3" id="KW-1185">Reference proteome</keyword>
<evidence type="ECO:0008006" key="4">
    <source>
        <dbReference type="Google" id="ProtNLM"/>
    </source>
</evidence>
<dbReference type="Pfam" id="PF03437">
    <property type="entry name" value="BtpA"/>
    <property type="match status" value="1"/>
</dbReference>
<gene>
    <name evidence="2" type="ORF">CEUTPL_LOCUS8066</name>
</gene>
<accession>A0A9N9MQE5</accession>